<keyword evidence="2" id="KW-1133">Transmembrane helix</keyword>
<dbReference type="PANTHER" id="PTHR34219:SF3">
    <property type="entry name" value="BLL7967 PROTEIN"/>
    <property type="match status" value="1"/>
</dbReference>
<evidence type="ECO:0000256" key="1">
    <source>
        <dbReference type="SAM" id="MobiDB-lite"/>
    </source>
</evidence>
<feature type="transmembrane region" description="Helical" evidence="2">
    <location>
        <begin position="346"/>
        <end position="374"/>
    </location>
</feature>
<evidence type="ECO:0000256" key="2">
    <source>
        <dbReference type="SAM" id="Phobius"/>
    </source>
</evidence>
<feature type="transmembrane region" description="Helical" evidence="2">
    <location>
        <begin position="12"/>
        <end position="36"/>
    </location>
</feature>
<sequence length="380" mass="41709">MKPTFHRLIFWGHLIAGLVAGVVILSMAVTGLIISYEAQLIDWANRDLRVTPPAAGAPHLEIETLLAKVHETKPGLNPSGITWKADPAMPVTLSVGKEGVFFANPYTGEFLGEGHRAWHDFFHAATDWHRFLTGTGLPKETGKAITGAGCLIFSLLLLSGIYLWWPRHWRWANVRAVILLNPQLSGRARNWNWHNVFGFWSALPLLCIILTGLIISYGWASNLLFTLTGSEPPPARERPAGGPGGKREGGGPAAPSPSLAGLQPLLAQARQQIPDWASLSLRMPQKPGAPFPLMVDRGGRGQVQLRTMLNLDVAQGKVLPSPDDLQQQNLGRRLRMYARFLHTGELFGLLGQTVAALCTISTILLVWTGFALAWRRFLKT</sequence>
<comment type="caution">
    <text evidence="3">The sequence shown here is derived from an EMBL/GenBank/DDBJ whole genome shotgun (WGS) entry which is preliminary data.</text>
</comment>
<evidence type="ECO:0000313" key="4">
    <source>
        <dbReference type="Proteomes" id="UP001596052"/>
    </source>
</evidence>
<dbReference type="InterPro" id="IPR005625">
    <property type="entry name" value="PepSY-ass_TM"/>
</dbReference>
<proteinExistence type="predicted"/>
<keyword evidence="2" id="KW-0812">Transmembrane</keyword>
<name>A0ABW0KST6_9BACT</name>
<dbReference type="Pfam" id="PF03929">
    <property type="entry name" value="PepSY_TM"/>
    <property type="match status" value="1"/>
</dbReference>
<accession>A0ABW0KST6</accession>
<gene>
    <name evidence="3" type="ORF">ACFQDI_16970</name>
</gene>
<keyword evidence="4" id="KW-1185">Reference proteome</keyword>
<dbReference type="EMBL" id="JBHSMQ010000006">
    <property type="protein sequence ID" value="MFC5456560.1"/>
    <property type="molecule type" value="Genomic_DNA"/>
</dbReference>
<dbReference type="RefSeq" id="WP_377168920.1">
    <property type="nucleotide sequence ID" value="NZ_JBHSMQ010000006.1"/>
</dbReference>
<feature type="transmembrane region" description="Helical" evidence="2">
    <location>
        <begin position="144"/>
        <end position="165"/>
    </location>
</feature>
<feature type="region of interest" description="Disordered" evidence="1">
    <location>
        <begin position="231"/>
        <end position="256"/>
    </location>
</feature>
<protein>
    <submittedName>
        <fullName evidence="3">PepSY-associated TM helix domain-containing protein</fullName>
    </submittedName>
</protein>
<dbReference type="PANTHER" id="PTHR34219">
    <property type="entry name" value="IRON-REGULATED INNER MEMBRANE PROTEIN-RELATED"/>
    <property type="match status" value="1"/>
</dbReference>
<organism evidence="3 4">
    <name type="scientific">Prosthecobacter fluviatilis</name>
    <dbReference type="NCBI Taxonomy" id="445931"/>
    <lineage>
        <taxon>Bacteria</taxon>
        <taxon>Pseudomonadati</taxon>
        <taxon>Verrucomicrobiota</taxon>
        <taxon>Verrucomicrobiia</taxon>
        <taxon>Verrucomicrobiales</taxon>
        <taxon>Verrucomicrobiaceae</taxon>
        <taxon>Prosthecobacter</taxon>
    </lineage>
</organism>
<reference evidence="4" key="1">
    <citation type="journal article" date="2019" name="Int. J. Syst. Evol. Microbiol.">
        <title>The Global Catalogue of Microorganisms (GCM) 10K type strain sequencing project: providing services to taxonomists for standard genome sequencing and annotation.</title>
        <authorList>
            <consortium name="The Broad Institute Genomics Platform"/>
            <consortium name="The Broad Institute Genome Sequencing Center for Infectious Disease"/>
            <person name="Wu L."/>
            <person name="Ma J."/>
        </authorList>
    </citation>
    <scope>NUCLEOTIDE SEQUENCE [LARGE SCALE GENOMIC DNA]</scope>
    <source>
        <strain evidence="4">CGMCC 4.1469</strain>
    </source>
</reference>
<feature type="transmembrane region" description="Helical" evidence="2">
    <location>
        <begin position="197"/>
        <end position="220"/>
    </location>
</feature>
<evidence type="ECO:0000313" key="3">
    <source>
        <dbReference type="EMBL" id="MFC5456560.1"/>
    </source>
</evidence>
<feature type="compositionally biased region" description="Basic and acidic residues" evidence="1">
    <location>
        <begin position="234"/>
        <end position="249"/>
    </location>
</feature>
<keyword evidence="2" id="KW-0472">Membrane</keyword>
<dbReference type="Proteomes" id="UP001596052">
    <property type="component" value="Unassembled WGS sequence"/>
</dbReference>